<protein>
    <submittedName>
        <fullName evidence="3">Uncharacterized protein</fullName>
    </submittedName>
</protein>
<feature type="region of interest" description="Disordered" evidence="1">
    <location>
        <begin position="288"/>
        <end position="325"/>
    </location>
</feature>
<evidence type="ECO:0000256" key="1">
    <source>
        <dbReference type="SAM" id="MobiDB-lite"/>
    </source>
</evidence>
<feature type="transmembrane region" description="Helical" evidence="2">
    <location>
        <begin position="332"/>
        <end position="357"/>
    </location>
</feature>
<feature type="region of interest" description="Disordered" evidence="1">
    <location>
        <begin position="365"/>
        <end position="412"/>
    </location>
</feature>
<keyword evidence="2" id="KW-0472">Membrane</keyword>
<gene>
    <name evidence="3" type="ORF">FA15DRAFT_669598</name>
</gene>
<feature type="compositionally biased region" description="Polar residues" evidence="1">
    <location>
        <begin position="378"/>
        <end position="401"/>
    </location>
</feature>
<reference evidence="3 4" key="1">
    <citation type="journal article" date="2019" name="Nat. Ecol. Evol.">
        <title>Megaphylogeny resolves global patterns of mushroom evolution.</title>
        <authorList>
            <person name="Varga T."/>
            <person name="Krizsan K."/>
            <person name="Foldi C."/>
            <person name="Dima B."/>
            <person name="Sanchez-Garcia M."/>
            <person name="Sanchez-Ramirez S."/>
            <person name="Szollosi G.J."/>
            <person name="Szarkandi J.G."/>
            <person name="Papp V."/>
            <person name="Albert L."/>
            <person name="Andreopoulos W."/>
            <person name="Angelini C."/>
            <person name="Antonin V."/>
            <person name="Barry K.W."/>
            <person name="Bougher N.L."/>
            <person name="Buchanan P."/>
            <person name="Buyck B."/>
            <person name="Bense V."/>
            <person name="Catcheside P."/>
            <person name="Chovatia M."/>
            <person name="Cooper J."/>
            <person name="Damon W."/>
            <person name="Desjardin D."/>
            <person name="Finy P."/>
            <person name="Geml J."/>
            <person name="Haridas S."/>
            <person name="Hughes K."/>
            <person name="Justo A."/>
            <person name="Karasinski D."/>
            <person name="Kautmanova I."/>
            <person name="Kiss B."/>
            <person name="Kocsube S."/>
            <person name="Kotiranta H."/>
            <person name="LaButti K.M."/>
            <person name="Lechner B.E."/>
            <person name="Liimatainen K."/>
            <person name="Lipzen A."/>
            <person name="Lukacs Z."/>
            <person name="Mihaltcheva S."/>
            <person name="Morgado L.N."/>
            <person name="Niskanen T."/>
            <person name="Noordeloos M.E."/>
            <person name="Ohm R.A."/>
            <person name="Ortiz-Santana B."/>
            <person name="Ovrebo C."/>
            <person name="Racz N."/>
            <person name="Riley R."/>
            <person name="Savchenko A."/>
            <person name="Shiryaev A."/>
            <person name="Soop K."/>
            <person name="Spirin V."/>
            <person name="Szebenyi C."/>
            <person name="Tomsovsky M."/>
            <person name="Tulloss R.E."/>
            <person name="Uehling J."/>
            <person name="Grigoriev I.V."/>
            <person name="Vagvolgyi C."/>
            <person name="Papp T."/>
            <person name="Martin F.M."/>
            <person name="Miettinen O."/>
            <person name="Hibbett D.S."/>
            <person name="Nagy L.G."/>
        </authorList>
    </citation>
    <scope>NUCLEOTIDE SEQUENCE [LARGE SCALE GENOMIC DNA]</scope>
    <source>
        <strain evidence="3 4">CBS 121175</strain>
    </source>
</reference>
<feature type="compositionally biased region" description="Low complexity" evidence="1">
    <location>
        <begin position="303"/>
        <end position="320"/>
    </location>
</feature>
<keyword evidence="4" id="KW-1185">Reference proteome</keyword>
<sequence>MSNTDGTRLIYLDDTHPLMTYEGSWTIDSELHDDLDHRVNNGSQHRTTGTASMTFEFMGQQLVIVGTIRSRTTASGELVLPNYRCTVDGDEMWKPEHSVAISVNRFEHCTTRDVILPPDVRHTFRLEVEATEEAPFWLDFVFLRPTRAPSTHLEFTNYWTQLRNDDASLRYSSGWEELADPTSMFTNTPGSRVDLQFIGTKLTWIGRLLANQSATPSTATYTLNGGDPVEVALRGRVSERDPGEYVLFETLTLPRTRHNLSVVYSGDAGAPLVMHFLLVPDGDMFERDPGSLGSELDGRVFETTPSTTTSGPPSSSGSTSRLENSAGQTAPVGAIVGGVVGGVAFLLLLVLAGVFFYKRRGKRRNEKGGVNEVRTEHSVTTGSSLLPSTYPISQTSPSVSSRPLIDSAPANS</sequence>
<dbReference type="Gene3D" id="2.60.120.260">
    <property type="entry name" value="Galactose-binding domain-like"/>
    <property type="match status" value="1"/>
</dbReference>
<name>A0A5C3KVX8_COPMA</name>
<dbReference type="OrthoDB" id="3029306at2759"/>
<organism evidence="3 4">
    <name type="scientific">Coprinopsis marcescibilis</name>
    <name type="common">Agaric fungus</name>
    <name type="synonym">Psathyrella marcescibilis</name>
    <dbReference type="NCBI Taxonomy" id="230819"/>
    <lineage>
        <taxon>Eukaryota</taxon>
        <taxon>Fungi</taxon>
        <taxon>Dikarya</taxon>
        <taxon>Basidiomycota</taxon>
        <taxon>Agaricomycotina</taxon>
        <taxon>Agaricomycetes</taxon>
        <taxon>Agaricomycetidae</taxon>
        <taxon>Agaricales</taxon>
        <taxon>Agaricineae</taxon>
        <taxon>Psathyrellaceae</taxon>
        <taxon>Coprinopsis</taxon>
    </lineage>
</organism>
<accession>A0A5C3KVX8</accession>
<dbReference type="Proteomes" id="UP000307440">
    <property type="component" value="Unassembled WGS sequence"/>
</dbReference>
<keyword evidence="2" id="KW-0812">Transmembrane</keyword>
<evidence type="ECO:0000313" key="3">
    <source>
        <dbReference type="EMBL" id="TFK24370.1"/>
    </source>
</evidence>
<dbReference type="Gene3D" id="1.20.5.510">
    <property type="entry name" value="Single helix bin"/>
    <property type="match status" value="1"/>
</dbReference>
<dbReference type="STRING" id="230819.A0A5C3KVX8"/>
<dbReference type="EMBL" id="ML210201">
    <property type="protein sequence ID" value="TFK24370.1"/>
    <property type="molecule type" value="Genomic_DNA"/>
</dbReference>
<keyword evidence="2" id="KW-1133">Transmembrane helix</keyword>
<evidence type="ECO:0000313" key="4">
    <source>
        <dbReference type="Proteomes" id="UP000307440"/>
    </source>
</evidence>
<dbReference type="AlphaFoldDB" id="A0A5C3KVX8"/>
<evidence type="ECO:0000256" key="2">
    <source>
        <dbReference type="SAM" id="Phobius"/>
    </source>
</evidence>
<feature type="compositionally biased region" description="Basic and acidic residues" evidence="1">
    <location>
        <begin position="366"/>
        <end position="377"/>
    </location>
</feature>
<proteinExistence type="predicted"/>